<feature type="transmembrane region" description="Helical" evidence="15">
    <location>
        <begin position="397"/>
        <end position="419"/>
    </location>
</feature>
<dbReference type="CDD" id="cd01879">
    <property type="entry name" value="FeoB"/>
    <property type="match status" value="1"/>
</dbReference>
<keyword evidence="3" id="KW-1003">Cell membrane</keyword>
<feature type="binding site" evidence="14">
    <location>
        <position position="42"/>
    </location>
    <ligand>
        <name>Mg(2+)</name>
        <dbReference type="ChEBI" id="CHEBI:18420"/>
        <label>2</label>
    </ligand>
</feature>
<keyword evidence="5 15" id="KW-0812">Transmembrane</keyword>
<comment type="function">
    <text evidence="15">Probable transporter of a GTP-driven Fe(2+) uptake system.</text>
</comment>
<feature type="transmembrane region" description="Helical" evidence="15">
    <location>
        <begin position="641"/>
        <end position="664"/>
    </location>
</feature>
<dbReference type="GO" id="GO:0005525">
    <property type="term" value="F:GTP binding"/>
    <property type="evidence" value="ECO:0007669"/>
    <property type="project" value="UniProtKB-KW"/>
</dbReference>
<dbReference type="PANTHER" id="PTHR43185">
    <property type="entry name" value="FERROUS IRON TRANSPORT PROTEIN B"/>
    <property type="match status" value="1"/>
</dbReference>
<keyword evidence="11 15" id="KW-0472">Membrane</keyword>
<evidence type="ECO:0000256" key="9">
    <source>
        <dbReference type="ARBA" id="ARBA00023065"/>
    </source>
</evidence>
<evidence type="ECO:0000256" key="11">
    <source>
        <dbReference type="ARBA" id="ARBA00023136"/>
    </source>
</evidence>
<evidence type="ECO:0000256" key="1">
    <source>
        <dbReference type="ARBA" id="ARBA00004651"/>
    </source>
</evidence>
<keyword evidence="6 13" id="KW-0547">Nucleotide-binding</keyword>
<feature type="binding site" evidence="14">
    <location>
        <position position="46"/>
    </location>
    <ligand>
        <name>Mg(2+)</name>
        <dbReference type="ChEBI" id="CHEBI:18420"/>
        <label>2</label>
    </ligand>
</feature>
<dbReference type="InterPro" id="IPR005225">
    <property type="entry name" value="Small_GTP-bd"/>
</dbReference>
<dbReference type="GO" id="GO:0046872">
    <property type="term" value="F:metal ion binding"/>
    <property type="evidence" value="ECO:0007669"/>
    <property type="project" value="UniProtKB-KW"/>
</dbReference>
<dbReference type="EMBL" id="RQXV01000012">
    <property type="protein sequence ID" value="RRC97311.1"/>
    <property type="molecule type" value="Genomic_DNA"/>
</dbReference>
<evidence type="ECO:0000256" key="13">
    <source>
        <dbReference type="PIRSR" id="PIRSR603373-1"/>
    </source>
</evidence>
<gene>
    <name evidence="17" type="primary">feoB</name>
    <name evidence="17" type="ORF">EHS89_17535</name>
</gene>
<dbReference type="GO" id="GO:0015093">
    <property type="term" value="F:ferrous iron transmembrane transporter activity"/>
    <property type="evidence" value="ECO:0007669"/>
    <property type="project" value="UniProtKB-UniRule"/>
</dbReference>
<reference evidence="17 18" key="1">
    <citation type="submission" date="2018-11" db="EMBL/GenBank/DDBJ databases">
        <title>The draft genome sequence of Amphritea balenae JAMM 1525T.</title>
        <authorList>
            <person name="Fang Z."/>
            <person name="Zhang Y."/>
            <person name="Han X."/>
        </authorList>
    </citation>
    <scope>NUCLEOTIDE SEQUENCE [LARGE SCALE GENOMIC DNA]</scope>
    <source>
        <strain evidence="17 18">JAMM 1525</strain>
    </source>
</reference>
<keyword evidence="14" id="KW-0460">Magnesium</keyword>
<evidence type="ECO:0000256" key="10">
    <source>
        <dbReference type="ARBA" id="ARBA00023134"/>
    </source>
</evidence>
<feature type="transmembrane region" description="Helical" evidence="15">
    <location>
        <begin position="464"/>
        <end position="484"/>
    </location>
</feature>
<accession>A0A3P1SJ40</accession>
<feature type="binding site" evidence="13">
    <location>
        <begin position="137"/>
        <end position="140"/>
    </location>
    <ligand>
        <name>GTP</name>
        <dbReference type="ChEBI" id="CHEBI:37565"/>
        <label>1</label>
    </ligand>
</feature>
<feature type="binding site" evidence="14">
    <location>
        <position position="45"/>
    </location>
    <ligand>
        <name>Mg(2+)</name>
        <dbReference type="ChEBI" id="CHEBI:18420"/>
        <label>2</label>
    </ligand>
</feature>
<dbReference type="Pfam" id="PF07670">
    <property type="entry name" value="Gate"/>
    <property type="match status" value="2"/>
</dbReference>
<keyword evidence="9" id="KW-0406">Ion transport</keyword>
<dbReference type="Pfam" id="PF02421">
    <property type="entry name" value="FeoB_N"/>
    <property type="match status" value="1"/>
</dbReference>
<keyword evidence="14" id="KW-0479">Metal-binding</keyword>
<evidence type="ECO:0000256" key="8">
    <source>
        <dbReference type="ARBA" id="ARBA00023004"/>
    </source>
</evidence>
<evidence type="ECO:0000256" key="3">
    <source>
        <dbReference type="ARBA" id="ARBA00022475"/>
    </source>
</evidence>
<evidence type="ECO:0000256" key="5">
    <source>
        <dbReference type="ARBA" id="ARBA00022692"/>
    </source>
</evidence>
<feature type="transmembrane region" description="Helical" evidence="15">
    <location>
        <begin position="348"/>
        <end position="377"/>
    </location>
</feature>
<dbReference type="InterPro" id="IPR030389">
    <property type="entry name" value="G_FEOB_dom"/>
</dbReference>
<comment type="similarity">
    <text evidence="15">Belongs to the TRAFAC class TrmE-Era-EngA-EngB-Septin-like GTPase superfamily. FeoB GTPase (TC 9.A.8) family.</text>
</comment>
<comment type="caution">
    <text evidence="17">The sequence shown here is derived from an EMBL/GenBank/DDBJ whole genome shotgun (WGS) entry which is preliminary data.</text>
</comment>
<proteinExistence type="inferred from homology"/>
<dbReference type="Pfam" id="PF07664">
    <property type="entry name" value="FeoB_C"/>
    <property type="match status" value="1"/>
</dbReference>
<dbReference type="RefSeq" id="WP_124927481.1">
    <property type="nucleotide sequence ID" value="NZ_BMOH01000009.1"/>
</dbReference>
<dbReference type="Proteomes" id="UP000267535">
    <property type="component" value="Unassembled WGS sequence"/>
</dbReference>
<dbReference type="InterPro" id="IPR011640">
    <property type="entry name" value="Fe2_transport_prot_B_C"/>
</dbReference>
<dbReference type="NCBIfam" id="TIGR00231">
    <property type="entry name" value="small_GTP"/>
    <property type="match status" value="1"/>
</dbReference>
<keyword evidence="8 15" id="KW-0408">Iron</keyword>
<dbReference type="Gene3D" id="3.40.50.300">
    <property type="entry name" value="P-loop containing nucleotide triphosphate hydrolases"/>
    <property type="match status" value="1"/>
</dbReference>
<dbReference type="InterPro" id="IPR050860">
    <property type="entry name" value="FeoB_GTPase"/>
</dbReference>
<evidence type="ECO:0000259" key="16">
    <source>
        <dbReference type="PROSITE" id="PS51711"/>
    </source>
</evidence>
<evidence type="ECO:0000256" key="14">
    <source>
        <dbReference type="PIRSR" id="PIRSR603373-2"/>
    </source>
</evidence>
<name>A0A3P1SJ40_9GAMM</name>
<sequence length="671" mass="73085">MSPDESAALSFSDGTDLSSSDNSAFTIALIGNPNCGKTSLFNQLTGARQRTGNMAGVTVTSREGNCEWRGVEFHFIDLPGVYSLSNSRVEEKVARDYLIDSPPDLILNVLDASNLARNLALTTQLMEQGLPVVLALNMLDELEKQGHSVALGSLSESLGLPVLASDGRSKKYLPELLEQLLVVCRTEQCAEQGLHIEYEPHLEQAISELEALGIVRWMAVRWLESSGENDFNFDANQLSAAQSALALLGSRHDEDPAEMVAQGRYGYIHGLLHKSSSEHRDQSSADHWLDSIALNRWLGIPVFLGLLWLMFEATFTLGGYPADWIDTSVSWVGEQVASLMPESLLKSLLVDGLIAGVGGVLVFLPNVVLLFLFIALLEQSGYMARAAFLTDNLMSKVGLHGKAFVPLVMGFGCNVPAIMSARTIEEPRARLITILINPFMSCSARLPVYVLLAGIFFAEQAGTVLFALYMLGILVAFGVAAVLARTIPEQHDETFIMELPPWRMPSIRSLLLHVWDKAGDFLRKIGGVILVGSVLIWLLQSFPQNGTPWLEQLGHFVAPLFAPMGFGWQETVALLSGFIAKEVIAASLVVVYQTGMSDMAGLQAAMGESLAPASGLALMVFTLLYMPCLATIATIQRETGSWRWVGVSILMGLVLAWIGAWIVFNLASIWI</sequence>
<dbReference type="NCBIfam" id="TIGR00437">
    <property type="entry name" value="feoB"/>
    <property type="match status" value="1"/>
</dbReference>
<dbReference type="Pfam" id="PF17910">
    <property type="entry name" value="FeoB_Cyto"/>
    <property type="match status" value="1"/>
</dbReference>
<dbReference type="PROSITE" id="PS51711">
    <property type="entry name" value="G_FEOB"/>
    <property type="match status" value="1"/>
</dbReference>
<protein>
    <recommendedName>
        <fullName evidence="12 15">Ferrous iron transport protein B</fullName>
    </recommendedName>
</protein>
<evidence type="ECO:0000256" key="12">
    <source>
        <dbReference type="NCBIfam" id="TIGR00437"/>
    </source>
</evidence>
<feature type="binding site" evidence="13">
    <location>
        <begin position="31"/>
        <end position="38"/>
    </location>
    <ligand>
        <name>GTP</name>
        <dbReference type="ChEBI" id="CHEBI:37565"/>
        <label>1</label>
    </ligand>
</feature>
<evidence type="ECO:0000256" key="4">
    <source>
        <dbReference type="ARBA" id="ARBA00022496"/>
    </source>
</evidence>
<evidence type="ECO:0000256" key="6">
    <source>
        <dbReference type="ARBA" id="ARBA00022741"/>
    </source>
</evidence>
<feature type="transmembrane region" description="Helical" evidence="15">
    <location>
        <begin position="572"/>
        <end position="592"/>
    </location>
</feature>
<evidence type="ECO:0000313" key="18">
    <source>
        <dbReference type="Proteomes" id="UP000267535"/>
    </source>
</evidence>
<keyword evidence="7 15" id="KW-1133">Transmembrane helix</keyword>
<dbReference type="InterPro" id="IPR027417">
    <property type="entry name" value="P-loop_NTPase"/>
</dbReference>
<evidence type="ECO:0000256" key="2">
    <source>
        <dbReference type="ARBA" id="ARBA00022448"/>
    </source>
</evidence>
<evidence type="ECO:0000313" key="17">
    <source>
        <dbReference type="EMBL" id="RRC97311.1"/>
    </source>
</evidence>
<dbReference type="OrthoDB" id="9809127at2"/>
<comment type="caution">
    <text evidence="15">Lacks conserved residue(s) required for the propagation of feature annotation.</text>
</comment>
<evidence type="ECO:0000256" key="15">
    <source>
        <dbReference type="RuleBase" id="RU362098"/>
    </source>
</evidence>
<comment type="subcellular location">
    <subcellularLocation>
        <location evidence="15">Cell inner membrane</location>
        <topology evidence="15">Multi-pass membrane protein</topology>
    </subcellularLocation>
    <subcellularLocation>
        <location evidence="1">Cell membrane</location>
        <topology evidence="1">Multi-pass membrane protein</topology>
    </subcellularLocation>
</comment>
<feature type="binding site" evidence="13">
    <location>
        <begin position="77"/>
        <end position="80"/>
    </location>
    <ligand>
        <name>GTP</name>
        <dbReference type="ChEBI" id="CHEBI:37565"/>
        <label>1</label>
    </ligand>
</feature>
<evidence type="ECO:0000256" key="7">
    <source>
        <dbReference type="ARBA" id="ARBA00022989"/>
    </source>
</evidence>
<dbReference type="InterPro" id="IPR003373">
    <property type="entry name" value="Fe2_transport_prot-B"/>
</dbReference>
<dbReference type="Gene3D" id="1.10.287.1770">
    <property type="match status" value="1"/>
</dbReference>
<dbReference type="GO" id="GO:0005886">
    <property type="term" value="C:plasma membrane"/>
    <property type="evidence" value="ECO:0007669"/>
    <property type="project" value="UniProtKB-SubCell"/>
</dbReference>
<keyword evidence="18" id="KW-1185">Reference proteome</keyword>
<feature type="transmembrane region" description="Helical" evidence="15">
    <location>
        <begin position="431"/>
        <end position="458"/>
    </location>
</feature>
<keyword evidence="10 13" id="KW-0342">GTP-binding</keyword>
<organism evidence="17 18">
    <name type="scientific">Amphritea balenae</name>
    <dbReference type="NCBI Taxonomy" id="452629"/>
    <lineage>
        <taxon>Bacteria</taxon>
        <taxon>Pseudomonadati</taxon>
        <taxon>Pseudomonadota</taxon>
        <taxon>Gammaproteobacteria</taxon>
        <taxon>Oceanospirillales</taxon>
        <taxon>Oceanospirillaceae</taxon>
        <taxon>Amphritea</taxon>
    </lineage>
</organism>
<dbReference type="InterPro" id="IPR041069">
    <property type="entry name" value="FeoB_Cyto"/>
</dbReference>
<dbReference type="PANTHER" id="PTHR43185:SF1">
    <property type="entry name" value="FE(2+) TRANSPORTER FEOB"/>
    <property type="match status" value="1"/>
</dbReference>
<dbReference type="SUPFAM" id="SSF52540">
    <property type="entry name" value="P-loop containing nucleoside triphosphate hydrolases"/>
    <property type="match status" value="1"/>
</dbReference>
<dbReference type="AlphaFoldDB" id="A0A3P1SJ40"/>
<feature type="transmembrane region" description="Helical" evidence="15">
    <location>
        <begin position="613"/>
        <end position="635"/>
    </location>
</feature>
<dbReference type="InterPro" id="IPR011642">
    <property type="entry name" value="Gate_dom"/>
</dbReference>
<keyword evidence="2 15" id="KW-0813">Transport</keyword>
<feature type="domain" description="FeoB-type G" evidence="16">
    <location>
        <begin position="24"/>
        <end position="186"/>
    </location>
</feature>
<keyword evidence="4 15" id="KW-0410">Iron transport</keyword>